<comment type="caution">
    <text evidence="11">The sequence shown here is derived from an EMBL/GenBank/DDBJ whole genome shotgun (WGS) entry which is preliminary data.</text>
</comment>
<keyword evidence="11" id="KW-0969">Cilium</keyword>
<evidence type="ECO:0000313" key="11">
    <source>
        <dbReference type="EMBL" id="MBP2031388.1"/>
    </source>
</evidence>
<comment type="similarity">
    <text evidence="3 10">Belongs to the FliL family.</text>
</comment>
<evidence type="ECO:0000256" key="5">
    <source>
        <dbReference type="ARBA" id="ARBA00022500"/>
    </source>
</evidence>
<organism evidence="11 12">
    <name type="scientific">Clostridium algifaecis</name>
    <dbReference type="NCBI Taxonomy" id="1472040"/>
    <lineage>
        <taxon>Bacteria</taxon>
        <taxon>Bacillati</taxon>
        <taxon>Bacillota</taxon>
        <taxon>Clostridia</taxon>
        <taxon>Eubacteriales</taxon>
        <taxon>Clostridiaceae</taxon>
        <taxon>Clostridium</taxon>
    </lineage>
</organism>
<name>A0ABS4KMW8_9CLOT</name>
<evidence type="ECO:0000256" key="8">
    <source>
        <dbReference type="ARBA" id="ARBA00022989"/>
    </source>
</evidence>
<keyword evidence="5 10" id="KW-0145">Chemotaxis</keyword>
<keyword evidence="9 10" id="KW-0472">Membrane</keyword>
<accession>A0ABS4KMW8</accession>
<feature type="transmembrane region" description="Helical" evidence="10">
    <location>
        <begin position="12"/>
        <end position="34"/>
    </location>
</feature>
<dbReference type="RefSeq" id="WP_209700358.1">
    <property type="nucleotide sequence ID" value="NZ_JAGGLM010000001.1"/>
</dbReference>
<proteinExistence type="inferred from homology"/>
<evidence type="ECO:0000256" key="6">
    <source>
        <dbReference type="ARBA" id="ARBA00022692"/>
    </source>
</evidence>
<reference evidence="11 12" key="1">
    <citation type="submission" date="2021-03" db="EMBL/GenBank/DDBJ databases">
        <title>Genomic Encyclopedia of Type Strains, Phase IV (KMG-IV): sequencing the most valuable type-strain genomes for metagenomic binning, comparative biology and taxonomic classification.</title>
        <authorList>
            <person name="Goeker M."/>
        </authorList>
    </citation>
    <scope>NUCLEOTIDE SEQUENCE [LARGE SCALE GENOMIC DNA]</scope>
    <source>
        <strain evidence="11 12">DSM 28783</strain>
    </source>
</reference>
<dbReference type="PANTHER" id="PTHR35091">
    <property type="entry name" value="FLAGELLAR PROTEIN FLIL"/>
    <property type="match status" value="1"/>
</dbReference>
<keyword evidence="11" id="KW-0966">Cell projection</keyword>
<keyword evidence="11" id="KW-0282">Flagellum</keyword>
<gene>
    <name evidence="11" type="ORF">J2Z42_000053</name>
</gene>
<evidence type="ECO:0000256" key="9">
    <source>
        <dbReference type="ARBA" id="ARBA00023136"/>
    </source>
</evidence>
<keyword evidence="6 10" id="KW-0812">Transmembrane</keyword>
<dbReference type="Proteomes" id="UP001519307">
    <property type="component" value="Unassembled WGS sequence"/>
</dbReference>
<dbReference type="EMBL" id="JAGGLM010000001">
    <property type="protein sequence ID" value="MBP2031388.1"/>
    <property type="molecule type" value="Genomic_DNA"/>
</dbReference>
<evidence type="ECO:0000256" key="4">
    <source>
        <dbReference type="ARBA" id="ARBA00022475"/>
    </source>
</evidence>
<dbReference type="Pfam" id="PF03748">
    <property type="entry name" value="FliL"/>
    <property type="match status" value="1"/>
</dbReference>
<comment type="subcellular location">
    <subcellularLocation>
        <location evidence="2">Cell membrane</location>
        <topology evidence="2">Single-pass membrane protein</topology>
    </subcellularLocation>
</comment>
<protein>
    <recommendedName>
        <fullName evidence="10">Flagellar protein FliL</fullName>
    </recommendedName>
</protein>
<dbReference type="InterPro" id="IPR005503">
    <property type="entry name" value="FliL"/>
</dbReference>
<evidence type="ECO:0000256" key="3">
    <source>
        <dbReference type="ARBA" id="ARBA00008281"/>
    </source>
</evidence>
<evidence type="ECO:0000256" key="2">
    <source>
        <dbReference type="ARBA" id="ARBA00004162"/>
    </source>
</evidence>
<keyword evidence="4 10" id="KW-1003">Cell membrane</keyword>
<keyword evidence="8 10" id="KW-1133">Transmembrane helix</keyword>
<evidence type="ECO:0000313" key="12">
    <source>
        <dbReference type="Proteomes" id="UP001519307"/>
    </source>
</evidence>
<evidence type="ECO:0000256" key="10">
    <source>
        <dbReference type="RuleBase" id="RU364125"/>
    </source>
</evidence>
<keyword evidence="7 10" id="KW-0283">Flagellar rotation</keyword>
<keyword evidence="12" id="KW-1185">Reference proteome</keyword>
<sequence>MENKDKKKGSSKIKVIIIGILILAVVGVGAYFGYSKFLKKDTKTNTAQNGVVQQTNTQQVQNNGQNSSTVANSNLDQVVSSQTFELDEVTINLADESGSRYAKVKAFLGFNDKSLTAELTTKKPMVTDAVIGILRTKKAADIVPKNMNSIKLEIIQKINPMLQKGQLNNVYFTDIVIQ</sequence>
<dbReference type="PANTHER" id="PTHR35091:SF2">
    <property type="entry name" value="FLAGELLAR PROTEIN FLIL"/>
    <property type="match status" value="1"/>
</dbReference>
<evidence type="ECO:0000256" key="1">
    <source>
        <dbReference type="ARBA" id="ARBA00002254"/>
    </source>
</evidence>
<comment type="function">
    <text evidence="1 10">Controls the rotational direction of flagella during chemotaxis.</text>
</comment>
<evidence type="ECO:0000256" key="7">
    <source>
        <dbReference type="ARBA" id="ARBA00022779"/>
    </source>
</evidence>